<dbReference type="InterPro" id="IPR048382">
    <property type="entry name" value="BCAS3_WD40"/>
</dbReference>
<dbReference type="AlphaFoldDB" id="A0A6I9RRI5"/>
<dbReference type="InterPro" id="IPR045142">
    <property type="entry name" value="BCAS3-like"/>
</dbReference>
<dbReference type="PANTHER" id="PTHR13268:SF7">
    <property type="entry name" value="AUTOPHAGY-RELATED PROTEIN 18F"/>
    <property type="match status" value="1"/>
</dbReference>
<comment type="subcellular location">
    <subcellularLocation>
        <location evidence="1">Preautophagosomal structure</location>
    </subcellularLocation>
</comment>
<accession>A0A6I9RRI5</accession>
<dbReference type="Pfam" id="PF21034">
    <property type="entry name" value="BCAS3_WD40"/>
    <property type="match status" value="1"/>
</dbReference>
<dbReference type="Proteomes" id="UP000504607">
    <property type="component" value="Chromosome 1"/>
</dbReference>
<dbReference type="InterPro" id="IPR015943">
    <property type="entry name" value="WD40/YVTN_repeat-like_dom_sf"/>
</dbReference>
<dbReference type="SMART" id="SM00320">
    <property type="entry name" value="WD40"/>
    <property type="match status" value="2"/>
</dbReference>
<gene>
    <name evidence="5" type="primary">LOC105052197</name>
</gene>
<dbReference type="Gene3D" id="2.130.10.10">
    <property type="entry name" value="YVTN repeat-like/Quinoprotein amine dehydrogenase"/>
    <property type="match status" value="1"/>
</dbReference>
<keyword evidence="4" id="KW-1185">Reference proteome</keyword>
<feature type="domain" description="BCAS3" evidence="2">
    <location>
        <begin position="625"/>
        <end position="770"/>
    </location>
</feature>
<organism evidence="4 5">
    <name type="scientific">Elaeis guineensis var. tenera</name>
    <name type="common">Oil palm</name>
    <dbReference type="NCBI Taxonomy" id="51953"/>
    <lineage>
        <taxon>Eukaryota</taxon>
        <taxon>Viridiplantae</taxon>
        <taxon>Streptophyta</taxon>
        <taxon>Embryophyta</taxon>
        <taxon>Tracheophyta</taxon>
        <taxon>Spermatophyta</taxon>
        <taxon>Magnoliopsida</taxon>
        <taxon>Liliopsida</taxon>
        <taxon>Arecaceae</taxon>
        <taxon>Arecoideae</taxon>
        <taxon>Cocoseae</taxon>
        <taxon>Elaeidinae</taxon>
        <taxon>Elaeis</taxon>
    </lineage>
</organism>
<proteinExistence type="predicted"/>
<dbReference type="Pfam" id="PF12490">
    <property type="entry name" value="BCAS3"/>
    <property type="match status" value="1"/>
</dbReference>
<dbReference type="KEGG" id="egu:105052197"/>
<protein>
    <submittedName>
        <fullName evidence="5">Autophagy-related protein 18f</fullName>
    </submittedName>
</protein>
<dbReference type="GO" id="GO:0042594">
    <property type="term" value="P:response to starvation"/>
    <property type="evidence" value="ECO:0007669"/>
    <property type="project" value="TreeGrafter"/>
</dbReference>
<dbReference type="InParanoid" id="A0A6I9RRI5"/>
<dbReference type="RefSeq" id="XP_010931238.1">
    <property type="nucleotide sequence ID" value="XM_010932936.3"/>
</dbReference>
<reference evidence="5" key="1">
    <citation type="submission" date="2025-08" db="UniProtKB">
        <authorList>
            <consortium name="RefSeq"/>
        </authorList>
    </citation>
    <scope>IDENTIFICATION</scope>
</reference>
<dbReference type="InterPro" id="IPR022175">
    <property type="entry name" value="BCAS3_dom"/>
</dbReference>
<evidence type="ECO:0000256" key="1">
    <source>
        <dbReference type="ARBA" id="ARBA00004329"/>
    </source>
</evidence>
<evidence type="ECO:0000259" key="2">
    <source>
        <dbReference type="Pfam" id="PF12490"/>
    </source>
</evidence>
<dbReference type="FunCoup" id="A0A6I9RRI5">
    <property type="interactions" value="2"/>
</dbReference>
<evidence type="ECO:0000313" key="5">
    <source>
        <dbReference type="RefSeq" id="XP_010931238.1"/>
    </source>
</evidence>
<evidence type="ECO:0000259" key="3">
    <source>
        <dbReference type="Pfam" id="PF21034"/>
    </source>
</evidence>
<dbReference type="InterPro" id="IPR036322">
    <property type="entry name" value="WD40_repeat_dom_sf"/>
</dbReference>
<name>A0A6I9RRI5_ELAGV</name>
<sequence>MRNDVQRPQGGAVPRNGRSNNGFFSLRSLSNYIRIVSSGASTVASTVRSAGASVASSIADRDDDAGRDQVHWAGFDKLECESDVLRQVLLLAYKSGFQVWDVEQADDVRQLVSRHDGPVSFLQMLKKSISTKGSEDKFADVRPLLVVAGDGSFSGSGNNLDGFGSSLNGSPGGCQELGNEYPLPTFVHFYSLRTHDYVHVLKFRTAVYSVRCSPRVVAVLQASQIHCFDAATLEREYTILTYPIVSGIPGSGGIGYGPLAVGSRWLAYSGSPVAVSNTGRVSPQHLSPGTAMSTSPANGSLVAHYAKESSKQLAASIVTLGDMGYKKLSKYCSELLPDSNGSVKHGSSGPKINGAINGHLLDIKSAGMVIVRDIVSKSVVVQFRAHGSPISALCFDPSGTLLVTASIHGHNINVFRIMPSLHGSSSASDANGTYIHLYRLQRGITNAVIQDISFSDDSQWIMISSSRGTSHLFALSPFEGTGNLQSTESNMMSISCGTDLTTKASVRWHHGSSLMKLNQQSLFPSGPPITLSVVSRIRNGSNGWKGAVTGAAAAATGRISPLSGAIASVFHNCKGCGPYPDNSSSRTKYYLLVFSPSGSIIQYVLRHCNGEDSGIDLSVLSTVSYEPSPETDARLVVEALQKWDVCHKRNRRDRGDYVDIYGDHGNGENTKLFQKGTKKGTSIYPADSATDMKVKLSAEENYHLYISEVELQMHADRIPLWAKSEICFQVMTDENIKADNSNTSSGEIEIERIPTRTIEARSKDLIPVFDYIRTPRFQQSRNGPLLRQKSGLSEGRLSSRSSCSSLECMSENAALTELPNGTDENGWSRSSAEANEGFVNNHMDSPVLKSHLEFVNDSEGLNMEAQLESVNNKENLKTETQFSDYDNDFV</sequence>
<dbReference type="GO" id="GO:0000407">
    <property type="term" value="C:phagophore assembly site"/>
    <property type="evidence" value="ECO:0007669"/>
    <property type="project" value="UniProtKB-SubCell"/>
</dbReference>
<feature type="domain" description="BCAS3 WD40" evidence="3">
    <location>
        <begin position="87"/>
        <end position="485"/>
    </location>
</feature>
<dbReference type="PANTHER" id="PTHR13268">
    <property type="entry name" value="BREAST CARCINOMA AMPLIFIED SEQUENCE 3"/>
    <property type="match status" value="1"/>
</dbReference>
<dbReference type="SUPFAM" id="SSF50978">
    <property type="entry name" value="WD40 repeat-like"/>
    <property type="match status" value="1"/>
</dbReference>
<dbReference type="InterPro" id="IPR001680">
    <property type="entry name" value="WD40_rpt"/>
</dbReference>
<dbReference type="OrthoDB" id="25778at2759"/>
<evidence type="ECO:0000313" key="4">
    <source>
        <dbReference type="Proteomes" id="UP000504607"/>
    </source>
</evidence>
<dbReference type="GeneID" id="105052197"/>
<dbReference type="GO" id="GO:0006914">
    <property type="term" value="P:autophagy"/>
    <property type="evidence" value="ECO:0007669"/>
    <property type="project" value="InterPro"/>
</dbReference>